<dbReference type="EMBL" id="AP022871">
    <property type="protein sequence ID" value="BCB82792.1"/>
    <property type="molecule type" value="Genomic_DNA"/>
</dbReference>
<keyword evidence="3" id="KW-1185">Reference proteome</keyword>
<dbReference type="KEGG" id="psuu:Psuf_001050"/>
<evidence type="ECO:0000313" key="3">
    <source>
        <dbReference type="Proteomes" id="UP000503011"/>
    </source>
</evidence>
<dbReference type="Proteomes" id="UP000503011">
    <property type="component" value="Chromosome"/>
</dbReference>
<protein>
    <recommendedName>
        <fullName evidence="4">Transposase IS4-like domain-containing protein</fullName>
    </recommendedName>
</protein>
<feature type="compositionally biased region" description="Gly residues" evidence="1">
    <location>
        <begin position="24"/>
        <end position="36"/>
    </location>
</feature>
<evidence type="ECO:0000313" key="2">
    <source>
        <dbReference type="EMBL" id="BCB82792.1"/>
    </source>
</evidence>
<dbReference type="AlphaFoldDB" id="A0A6F8Y9K3"/>
<reference evidence="2 3" key="2">
    <citation type="submission" date="2020-03" db="EMBL/GenBank/DDBJ databases">
        <authorList>
            <person name="Ichikawa N."/>
            <person name="Kimura A."/>
            <person name="Kitahashi Y."/>
            <person name="Uohara A."/>
        </authorList>
    </citation>
    <scope>NUCLEOTIDE SEQUENCE [LARGE SCALE GENOMIC DNA]</scope>
    <source>
        <strain evidence="2 3">NBRC 105367</strain>
    </source>
</reference>
<proteinExistence type="predicted"/>
<accession>A0A6F8Y9K3</accession>
<dbReference type="RefSeq" id="WP_232074456.1">
    <property type="nucleotide sequence ID" value="NZ_AP022871.1"/>
</dbReference>
<name>A0A6F8Y9K3_9ACTN</name>
<evidence type="ECO:0008006" key="4">
    <source>
        <dbReference type="Google" id="ProtNLM"/>
    </source>
</evidence>
<feature type="region of interest" description="Disordered" evidence="1">
    <location>
        <begin position="17"/>
        <end position="71"/>
    </location>
</feature>
<organism evidence="2 3">
    <name type="scientific">Phytohabitans suffuscus</name>
    <dbReference type="NCBI Taxonomy" id="624315"/>
    <lineage>
        <taxon>Bacteria</taxon>
        <taxon>Bacillati</taxon>
        <taxon>Actinomycetota</taxon>
        <taxon>Actinomycetes</taxon>
        <taxon>Micromonosporales</taxon>
        <taxon>Micromonosporaceae</taxon>
    </lineage>
</organism>
<sequence length="71" mass="7005">MAATAALIVAGAAKTQRTAPPYNGAGGAVPRPGGGLAPHAVTHLTADKAYGSKANRRSSRGRGIAHTIGET</sequence>
<reference evidence="2 3" key="1">
    <citation type="submission" date="2020-03" db="EMBL/GenBank/DDBJ databases">
        <title>Whole genome shotgun sequence of Phytohabitans suffuscus NBRC 105367.</title>
        <authorList>
            <person name="Komaki H."/>
            <person name="Tamura T."/>
        </authorList>
    </citation>
    <scope>NUCLEOTIDE SEQUENCE [LARGE SCALE GENOMIC DNA]</scope>
    <source>
        <strain evidence="2 3">NBRC 105367</strain>
    </source>
</reference>
<gene>
    <name evidence="2" type="ORF">Psuf_001050</name>
</gene>
<evidence type="ECO:0000256" key="1">
    <source>
        <dbReference type="SAM" id="MobiDB-lite"/>
    </source>
</evidence>